<accession>A0A5R8K817</accession>
<keyword evidence="3 4" id="KW-0443">Lipid metabolism</keyword>
<evidence type="ECO:0000256" key="4">
    <source>
        <dbReference type="PROSITE-ProRule" id="PRU01161"/>
    </source>
</evidence>
<dbReference type="Gene3D" id="3.40.1090.10">
    <property type="entry name" value="Cytosolic phospholipase A2 catalytic domain"/>
    <property type="match status" value="2"/>
</dbReference>
<feature type="short sequence motif" description="GXSXG" evidence="4">
    <location>
        <begin position="51"/>
        <end position="55"/>
    </location>
</feature>
<feature type="domain" description="PNPLA" evidence="5">
    <location>
        <begin position="20"/>
        <end position="191"/>
    </location>
</feature>
<proteinExistence type="predicted"/>
<dbReference type="InterPro" id="IPR016035">
    <property type="entry name" value="Acyl_Trfase/lysoPLipase"/>
</dbReference>
<dbReference type="Pfam" id="PF01734">
    <property type="entry name" value="Patatin"/>
    <property type="match status" value="1"/>
</dbReference>
<dbReference type="SUPFAM" id="SSF52151">
    <property type="entry name" value="FabD/lysophospholipase-like"/>
    <property type="match status" value="1"/>
</dbReference>
<feature type="active site" description="Proton acceptor" evidence="4">
    <location>
        <position position="178"/>
    </location>
</feature>
<evidence type="ECO:0000256" key="2">
    <source>
        <dbReference type="ARBA" id="ARBA00022963"/>
    </source>
</evidence>
<dbReference type="PROSITE" id="PS51635">
    <property type="entry name" value="PNPLA"/>
    <property type="match status" value="1"/>
</dbReference>
<dbReference type="GO" id="GO:0016787">
    <property type="term" value="F:hydrolase activity"/>
    <property type="evidence" value="ECO:0007669"/>
    <property type="project" value="UniProtKB-UniRule"/>
</dbReference>
<evidence type="ECO:0000313" key="6">
    <source>
        <dbReference type="EMBL" id="TLD68478.1"/>
    </source>
</evidence>
<protein>
    <recommendedName>
        <fullName evidence="5">PNPLA domain-containing protein</fullName>
    </recommendedName>
</protein>
<reference evidence="6 7" key="1">
    <citation type="submission" date="2019-05" db="EMBL/GenBank/DDBJ databases">
        <title>Verrucobacter flavum gen. nov., sp. nov. a new member of the family Verrucomicrobiaceae.</title>
        <authorList>
            <person name="Szuroczki S."/>
            <person name="Abbaszade G."/>
            <person name="Szabo A."/>
            <person name="Felfoldi T."/>
            <person name="Schumann P."/>
            <person name="Boka K."/>
            <person name="Keki Z."/>
            <person name="Toumi M."/>
            <person name="Toth E."/>
        </authorList>
    </citation>
    <scope>NUCLEOTIDE SEQUENCE [LARGE SCALE GENOMIC DNA]</scope>
    <source>
        <strain evidence="6 7">MG-N-17</strain>
    </source>
</reference>
<comment type="caution">
    <text evidence="4">Lacks conserved residue(s) required for the propagation of feature annotation.</text>
</comment>
<evidence type="ECO:0000256" key="1">
    <source>
        <dbReference type="ARBA" id="ARBA00022801"/>
    </source>
</evidence>
<dbReference type="PANTHER" id="PTHR14226">
    <property type="entry name" value="NEUROPATHY TARGET ESTERASE/SWISS CHEESE D.MELANOGASTER"/>
    <property type="match status" value="1"/>
</dbReference>
<evidence type="ECO:0000256" key="3">
    <source>
        <dbReference type="ARBA" id="ARBA00023098"/>
    </source>
</evidence>
<comment type="caution">
    <text evidence="6">The sequence shown here is derived from an EMBL/GenBank/DDBJ whole genome shotgun (WGS) entry which is preliminary data.</text>
</comment>
<dbReference type="InterPro" id="IPR002641">
    <property type="entry name" value="PNPLA_dom"/>
</dbReference>
<dbReference type="OrthoDB" id="4080114at2"/>
<dbReference type="InterPro" id="IPR050301">
    <property type="entry name" value="NTE"/>
</dbReference>
<keyword evidence="7" id="KW-1185">Reference proteome</keyword>
<evidence type="ECO:0000259" key="5">
    <source>
        <dbReference type="PROSITE" id="PS51635"/>
    </source>
</evidence>
<feature type="active site" description="Nucleophile" evidence="4">
    <location>
        <position position="53"/>
    </location>
</feature>
<evidence type="ECO:0000313" key="7">
    <source>
        <dbReference type="Proteomes" id="UP000306196"/>
    </source>
</evidence>
<gene>
    <name evidence="6" type="ORF">FEM03_22505</name>
</gene>
<dbReference type="Proteomes" id="UP000306196">
    <property type="component" value="Unassembled WGS sequence"/>
</dbReference>
<dbReference type="EMBL" id="VAUV01000024">
    <property type="protein sequence ID" value="TLD68478.1"/>
    <property type="molecule type" value="Genomic_DNA"/>
</dbReference>
<dbReference type="AlphaFoldDB" id="A0A5R8K817"/>
<name>A0A5R8K817_9BACT</name>
<organism evidence="6 7">
    <name type="scientific">Phragmitibacter flavus</name>
    <dbReference type="NCBI Taxonomy" id="2576071"/>
    <lineage>
        <taxon>Bacteria</taxon>
        <taxon>Pseudomonadati</taxon>
        <taxon>Verrucomicrobiota</taxon>
        <taxon>Verrucomicrobiia</taxon>
        <taxon>Verrucomicrobiales</taxon>
        <taxon>Verrucomicrobiaceae</taxon>
        <taxon>Phragmitibacter</taxon>
    </lineage>
</organism>
<feature type="short sequence motif" description="DGA/G" evidence="4">
    <location>
        <begin position="178"/>
        <end position="180"/>
    </location>
</feature>
<sequence length="296" mass="32408">MTSNPDMSARSSHPGTGIAVALSSSFYGFYAHSAFMGALHEAGIFPDQIAGTSSGAFTAAICGMGLQGREIENFTLRPGLRRSFIDWAAPLRFPGVASSLYSSGILSGNNAVKYLREQLQSARLENFQSPRIQIAVTNLTKRESRLITEGDAAEWVIASCSIPGLFCNRVINGERWCDGGVALHVPFDHWIDDPSIHTIVIHNIDHTPGTELVMQWPTLSSGFAACHETISKETTDLRLRLARMHGKNLIIARSETAHPKLFPHKQRESLFEVGRATGRDIAKTLHSRQSTPLASR</sequence>
<dbReference type="GO" id="GO:0016042">
    <property type="term" value="P:lipid catabolic process"/>
    <property type="evidence" value="ECO:0007669"/>
    <property type="project" value="UniProtKB-UniRule"/>
</dbReference>
<keyword evidence="1 4" id="KW-0378">Hydrolase</keyword>
<dbReference type="PANTHER" id="PTHR14226:SF29">
    <property type="entry name" value="NEUROPATHY TARGET ESTERASE SWS"/>
    <property type="match status" value="1"/>
</dbReference>
<keyword evidence="2 4" id="KW-0442">Lipid degradation</keyword>